<dbReference type="CDD" id="cd06171">
    <property type="entry name" value="Sigma70_r4"/>
    <property type="match status" value="1"/>
</dbReference>
<dbReference type="NCBIfam" id="TIGR02937">
    <property type="entry name" value="sigma70-ECF"/>
    <property type="match status" value="1"/>
</dbReference>
<evidence type="ECO:0000313" key="10">
    <source>
        <dbReference type="Proteomes" id="UP000460221"/>
    </source>
</evidence>
<protein>
    <submittedName>
        <fullName evidence="9">Sigma-70 family RNA polymerase sigma factor</fullName>
    </submittedName>
</protein>
<evidence type="ECO:0000259" key="7">
    <source>
        <dbReference type="Pfam" id="PF04542"/>
    </source>
</evidence>
<dbReference type="GO" id="GO:0003677">
    <property type="term" value="F:DNA binding"/>
    <property type="evidence" value="ECO:0007669"/>
    <property type="project" value="UniProtKB-KW"/>
</dbReference>
<dbReference type="Pfam" id="PF04545">
    <property type="entry name" value="Sigma70_r4"/>
    <property type="match status" value="1"/>
</dbReference>
<evidence type="ECO:0000256" key="2">
    <source>
        <dbReference type="ARBA" id="ARBA00023015"/>
    </source>
</evidence>
<dbReference type="Gene3D" id="1.10.1740.10">
    <property type="match status" value="1"/>
</dbReference>
<keyword evidence="3" id="KW-0731">Sigma factor</keyword>
<evidence type="ECO:0000256" key="3">
    <source>
        <dbReference type="ARBA" id="ARBA00023082"/>
    </source>
</evidence>
<dbReference type="SUPFAM" id="SSF88659">
    <property type="entry name" value="Sigma3 and sigma4 domains of RNA polymerase sigma factors"/>
    <property type="match status" value="1"/>
</dbReference>
<feature type="domain" description="RNA polymerase sigma-70 region 2" evidence="7">
    <location>
        <begin position="86"/>
        <end position="145"/>
    </location>
</feature>
<keyword evidence="10" id="KW-1185">Reference proteome</keyword>
<dbReference type="GO" id="GO:0006352">
    <property type="term" value="P:DNA-templated transcription initiation"/>
    <property type="evidence" value="ECO:0007669"/>
    <property type="project" value="InterPro"/>
</dbReference>
<keyword evidence="4" id="KW-0238">DNA-binding</keyword>
<dbReference type="EMBL" id="WLYK01000008">
    <property type="protein sequence ID" value="MTD16024.1"/>
    <property type="molecule type" value="Genomic_DNA"/>
</dbReference>
<organism evidence="9 10">
    <name type="scientific">Nakamurella alba</name>
    <dbReference type="NCBI Taxonomy" id="2665158"/>
    <lineage>
        <taxon>Bacteria</taxon>
        <taxon>Bacillati</taxon>
        <taxon>Actinomycetota</taxon>
        <taxon>Actinomycetes</taxon>
        <taxon>Nakamurellales</taxon>
        <taxon>Nakamurellaceae</taxon>
        <taxon>Nakamurella</taxon>
    </lineage>
</organism>
<dbReference type="InterPro" id="IPR036388">
    <property type="entry name" value="WH-like_DNA-bd_sf"/>
</dbReference>
<dbReference type="GO" id="GO:0016987">
    <property type="term" value="F:sigma factor activity"/>
    <property type="evidence" value="ECO:0007669"/>
    <property type="project" value="UniProtKB-KW"/>
</dbReference>
<dbReference type="InterPro" id="IPR014284">
    <property type="entry name" value="RNA_pol_sigma-70_dom"/>
</dbReference>
<dbReference type="Pfam" id="PF04542">
    <property type="entry name" value="Sigma70_r2"/>
    <property type="match status" value="1"/>
</dbReference>
<evidence type="ECO:0000256" key="1">
    <source>
        <dbReference type="ARBA" id="ARBA00010641"/>
    </source>
</evidence>
<keyword evidence="5" id="KW-0804">Transcription</keyword>
<evidence type="ECO:0000313" key="9">
    <source>
        <dbReference type="EMBL" id="MTD16024.1"/>
    </source>
</evidence>
<sequence>MVQRHLIPGLLQERSPCSGRHLCAAGQQPGNRNYVRRALRDIDLGRHRRNGTGGERRGLLVRVRDMGMTGRRGRVGPDADDLVDLARRLMPAAVALSGPGPDAQDLVHDVITALLPRWDRLQGSRIAYARRALANTHIDRIRRRRTATAFESAQPPDPPEQLDPDGGQRVDVERALAALGERDRAVVVLRYLLDWSIDDTARAMGIPAGSVRRISSESLARLRADLALLDGEGGS</sequence>
<dbReference type="InterPro" id="IPR013324">
    <property type="entry name" value="RNA_pol_sigma_r3/r4-like"/>
</dbReference>
<comment type="similarity">
    <text evidence="1">Belongs to the sigma-70 factor family. ECF subfamily.</text>
</comment>
<evidence type="ECO:0000256" key="4">
    <source>
        <dbReference type="ARBA" id="ARBA00023125"/>
    </source>
</evidence>
<dbReference type="InterPro" id="IPR013325">
    <property type="entry name" value="RNA_pol_sigma_r2"/>
</dbReference>
<dbReference type="SUPFAM" id="SSF88946">
    <property type="entry name" value="Sigma2 domain of RNA polymerase sigma factors"/>
    <property type="match status" value="1"/>
</dbReference>
<dbReference type="InterPro" id="IPR007627">
    <property type="entry name" value="RNA_pol_sigma70_r2"/>
</dbReference>
<dbReference type="InterPro" id="IPR039425">
    <property type="entry name" value="RNA_pol_sigma-70-like"/>
</dbReference>
<reference evidence="9 10" key="1">
    <citation type="submission" date="2019-11" db="EMBL/GenBank/DDBJ databases">
        <authorList>
            <person name="Jiang L.-Q."/>
        </authorList>
    </citation>
    <scope>NUCLEOTIDE SEQUENCE [LARGE SCALE GENOMIC DNA]</scope>
    <source>
        <strain evidence="9 10">YIM 132087</strain>
    </source>
</reference>
<gene>
    <name evidence="9" type="ORF">GIS00_18980</name>
</gene>
<name>A0A7K1FT90_9ACTN</name>
<evidence type="ECO:0000259" key="8">
    <source>
        <dbReference type="Pfam" id="PF04545"/>
    </source>
</evidence>
<evidence type="ECO:0000256" key="5">
    <source>
        <dbReference type="ARBA" id="ARBA00023163"/>
    </source>
</evidence>
<dbReference type="AlphaFoldDB" id="A0A7K1FT90"/>
<keyword evidence="2" id="KW-0805">Transcription regulation</keyword>
<feature type="region of interest" description="Disordered" evidence="6">
    <location>
        <begin position="147"/>
        <end position="167"/>
    </location>
</feature>
<feature type="domain" description="RNA polymerase sigma-70 region 4" evidence="8">
    <location>
        <begin position="175"/>
        <end position="224"/>
    </location>
</feature>
<evidence type="ECO:0000256" key="6">
    <source>
        <dbReference type="SAM" id="MobiDB-lite"/>
    </source>
</evidence>
<dbReference type="Gene3D" id="1.10.10.10">
    <property type="entry name" value="Winged helix-like DNA-binding domain superfamily/Winged helix DNA-binding domain"/>
    <property type="match status" value="1"/>
</dbReference>
<dbReference type="Proteomes" id="UP000460221">
    <property type="component" value="Unassembled WGS sequence"/>
</dbReference>
<accession>A0A7K1FT90</accession>
<proteinExistence type="inferred from homology"/>
<comment type="caution">
    <text evidence="9">The sequence shown here is derived from an EMBL/GenBank/DDBJ whole genome shotgun (WGS) entry which is preliminary data.</text>
</comment>
<dbReference type="PANTHER" id="PTHR43133">
    <property type="entry name" value="RNA POLYMERASE ECF-TYPE SIGMA FACTO"/>
    <property type="match status" value="1"/>
</dbReference>
<dbReference type="InterPro" id="IPR007630">
    <property type="entry name" value="RNA_pol_sigma70_r4"/>
</dbReference>
<dbReference type="PANTHER" id="PTHR43133:SF50">
    <property type="entry name" value="ECF RNA POLYMERASE SIGMA FACTOR SIGM"/>
    <property type="match status" value="1"/>
</dbReference>